<keyword evidence="1" id="KW-0378">Hydrolase</keyword>
<dbReference type="RefSeq" id="WP_123199749.1">
    <property type="nucleotide sequence ID" value="NZ_RJMB01000002.1"/>
</dbReference>
<accession>A0A3N0EGK0</accession>
<organism evidence="1 2">
    <name type="scientific">Halostreptopolyspora alba</name>
    <dbReference type="NCBI Taxonomy" id="2487137"/>
    <lineage>
        <taxon>Bacteria</taxon>
        <taxon>Bacillati</taxon>
        <taxon>Actinomycetota</taxon>
        <taxon>Actinomycetes</taxon>
        <taxon>Streptosporangiales</taxon>
        <taxon>Nocardiopsidaceae</taxon>
        <taxon>Halostreptopolyspora</taxon>
    </lineage>
</organism>
<reference evidence="1 2" key="1">
    <citation type="submission" date="2018-11" db="EMBL/GenBank/DDBJ databases">
        <title>The genome draft of YIM 96095.</title>
        <authorList>
            <person name="Tang S.-K."/>
            <person name="Chunyu W.-X."/>
            <person name="Feng Y.-Z."/>
        </authorList>
    </citation>
    <scope>NUCLEOTIDE SEQUENCE [LARGE SCALE GENOMIC DNA]</scope>
    <source>
        <strain evidence="1 2">YIM 96095</strain>
    </source>
</reference>
<dbReference type="EMBL" id="RJMB01000002">
    <property type="protein sequence ID" value="RNL86921.1"/>
    <property type="molecule type" value="Genomic_DNA"/>
</dbReference>
<keyword evidence="2" id="KW-1185">Reference proteome</keyword>
<dbReference type="InterPro" id="IPR019292">
    <property type="entry name" value="McrC"/>
</dbReference>
<dbReference type="Proteomes" id="UP000269198">
    <property type="component" value="Unassembled WGS sequence"/>
</dbReference>
<gene>
    <name evidence="1" type="ORF">EFW17_03385</name>
</gene>
<dbReference type="GO" id="GO:0004519">
    <property type="term" value="F:endonuclease activity"/>
    <property type="evidence" value="ECO:0007669"/>
    <property type="project" value="UniProtKB-KW"/>
</dbReference>
<proteinExistence type="predicted"/>
<dbReference type="Pfam" id="PF10117">
    <property type="entry name" value="McrBC"/>
    <property type="match status" value="1"/>
</dbReference>
<dbReference type="PANTHER" id="PTHR38733:SF1">
    <property type="entry name" value="TYPE IV METHYL-DIRECTED RESTRICTION ENZYME ECOKMCRBC"/>
    <property type="match status" value="1"/>
</dbReference>
<dbReference type="AlphaFoldDB" id="A0A3N0EGK0"/>
<comment type="caution">
    <text evidence="1">The sequence shown here is derived from an EMBL/GenBank/DDBJ whole genome shotgun (WGS) entry which is preliminary data.</text>
</comment>
<dbReference type="OrthoDB" id="5148566at2"/>
<keyword evidence="1" id="KW-0540">Nuclease</keyword>
<evidence type="ECO:0000313" key="2">
    <source>
        <dbReference type="Proteomes" id="UP000269198"/>
    </source>
</evidence>
<keyword evidence="1" id="KW-0255">Endonuclease</keyword>
<evidence type="ECO:0000313" key="1">
    <source>
        <dbReference type="EMBL" id="RNL86921.1"/>
    </source>
</evidence>
<dbReference type="PANTHER" id="PTHR38733">
    <property type="entry name" value="PROTEIN MCRC"/>
    <property type="match status" value="1"/>
</dbReference>
<sequence>MTPIELTEYRPLTGVGLTAEQAAALVTCDLVSLKPDPAGTWTLTADKGLVGAARVATRDADVELRIAPKLPIRRVLFLLGYAQNGLLWQRNPVDAREHLDLLPAIAFAFARMADRALAQGVLLGYHTVEEALPVIRGRIRESEQMRRRFGAPLPVEVVYDDYSPDIPENQILLGATRRLLRLSGLEATTRGLLHRVAARLDGVSALVPGRPLPHWRPSRLNSRYQGALRLAELVLRGGSYELDQPHGIRVDGLMLRMWQIFEDFVTRALADALTPYDGHCHHQDTGYHLDRARTMQLRPDLVYYQQGPGGRPVPAAIADAKYKTATTNGTDSDIYQVLAYCTALDLAEGHLVYAAGTGSAPRIHRIAGSSGITVHQHVLDLDRSPDEVLAQTAHVAERMCGRIAQLD</sequence>
<protein>
    <submittedName>
        <fullName evidence="1">Restriction endonuclease</fullName>
    </submittedName>
</protein>
<name>A0A3N0EGK0_9ACTN</name>